<reference evidence="2" key="1">
    <citation type="submission" date="2025-08" db="UniProtKB">
        <authorList>
            <consortium name="RefSeq"/>
        </authorList>
    </citation>
    <scope>IDENTIFICATION</scope>
</reference>
<evidence type="ECO:0000313" key="1">
    <source>
        <dbReference type="Proteomes" id="UP000694850"/>
    </source>
</evidence>
<sequence length="458" mass="51418">MNLWLLSLYFLPAQVFLDRFSGKPVPRVGQRSRSTHARPVLLASFQTLLFGSVFGALKVLPVVNLEGELGGSITFECPLPKTHTRIYLCREMAGSGACTTVVSNGHFVKKEYEGRVKLKLCPDRHLFLVEMKEMTENDSGVYACGVGMKTDLGKTQQITLSISEFYPFWEYEPVPQTPRWFDELLYQTMAPMPPWFQMPEDASPSEFISKATTPDQRTQTPPVHHPSPQTPIPHRPPISRASSVAADKPPTPLPSTTASKTSAQEEQFWPQPASYNDQTRLHRQRAFNYGSSPYEDQGFHILIPTILGLMLLALLGMVVKRAIQRRKVLSRRVRRLAIRLRALEASQRPRSSQWLRVSQRQRSQNIYSACPQRARGEHTASSAPTPLPATGSPQPTAQPQVPEAPWFHDPPLKTDCEYVSCYHQPPAKTEDADSDDYVNIPFLTHLPSCAPRPGPLCP</sequence>
<name>A0AC54ZDH1_ORYAF</name>
<organism evidence="1 2">
    <name type="scientific">Orycteropus afer afer</name>
    <dbReference type="NCBI Taxonomy" id="1230840"/>
    <lineage>
        <taxon>Eukaryota</taxon>
        <taxon>Metazoa</taxon>
        <taxon>Chordata</taxon>
        <taxon>Craniata</taxon>
        <taxon>Vertebrata</taxon>
        <taxon>Euteleostomi</taxon>
        <taxon>Mammalia</taxon>
        <taxon>Eutheria</taxon>
        <taxon>Afrotheria</taxon>
        <taxon>Tubulidentata</taxon>
        <taxon>Orycteropodidae</taxon>
        <taxon>Orycteropus</taxon>
    </lineage>
</organism>
<evidence type="ECO:0000313" key="2">
    <source>
        <dbReference type="RefSeq" id="XP_042638408.1"/>
    </source>
</evidence>
<dbReference type="Proteomes" id="UP000694850">
    <property type="component" value="Unplaced"/>
</dbReference>
<proteinExistence type="predicted"/>
<keyword evidence="1" id="KW-1185">Reference proteome</keyword>
<gene>
    <name evidence="2" type="primary">FCMR</name>
</gene>
<protein>
    <submittedName>
        <fullName evidence="2">LOW QUALITY PROTEIN: fas apoptotic inhibitory molecule 3</fullName>
    </submittedName>
</protein>
<accession>A0AC54ZDH1</accession>
<dbReference type="RefSeq" id="XP_042638408.1">
    <property type="nucleotide sequence ID" value="XM_042782474.1"/>
</dbReference>